<keyword evidence="5" id="KW-0902">Two-component regulatory system</keyword>
<reference evidence="9" key="1">
    <citation type="submission" date="2024-07" db="EMBL/GenBank/DDBJ databases">
        <authorList>
            <person name="Biller S.J."/>
        </authorList>
    </citation>
    <scope>NUCLEOTIDE SEQUENCE</scope>
    <source>
        <strain evidence="9">WC2409</strain>
    </source>
</reference>
<evidence type="ECO:0000256" key="3">
    <source>
        <dbReference type="ARBA" id="ARBA00022679"/>
    </source>
</evidence>
<dbReference type="PANTHER" id="PTHR24421:SF10">
    <property type="entry name" value="NITRATE_NITRITE SENSOR PROTEIN NARQ"/>
    <property type="match status" value="1"/>
</dbReference>
<dbReference type="Gene3D" id="3.30.565.10">
    <property type="entry name" value="Histidine kinase-like ATPase, C-terminal domain"/>
    <property type="match status" value="1"/>
</dbReference>
<keyword evidence="3" id="KW-0808">Transferase</keyword>
<dbReference type="PROSITE" id="PS50109">
    <property type="entry name" value="HIS_KIN"/>
    <property type="match status" value="1"/>
</dbReference>
<dbReference type="EMBL" id="CP165625">
    <property type="protein sequence ID" value="XDU96008.1"/>
    <property type="molecule type" value="Genomic_DNA"/>
</dbReference>
<feature type="transmembrane region" description="Helical" evidence="7">
    <location>
        <begin position="355"/>
        <end position="374"/>
    </location>
</feature>
<organism evidence="9">
    <name type="scientific">Flavobacterium sp. WC2409</name>
    <dbReference type="NCBI Taxonomy" id="3234139"/>
    <lineage>
        <taxon>Bacteria</taxon>
        <taxon>Pseudomonadati</taxon>
        <taxon>Bacteroidota</taxon>
        <taxon>Flavobacteriia</taxon>
        <taxon>Flavobacteriales</taxon>
        <taxon>Flavobacteriaceae</taxon>
        <taxon>Flavobacterium</taxon>
    </lineage>
</organism>
<proteinExistence type="predicted"/>
<dbReference type="SUPFAM" id="SSF48452">
    <property type="entry name" value="TPR-like"/>
    <property type="match status" value="2"/>
</dbReference>
<evidence type="ECO:0000256" key="4">
    <source>
        <dbReference type="ARBA" id="ARBA00022777"/>
    </source>
</evidence>
<protein>
    <recommendedName>
        <fullName evidence="2">histidine kinase</fullName>
        <ecNumber evidence="2">2.7.13.3</ecNumber>
    </recommendedName>
</protein>
<gene>
    <name evidence="9" type="ORF">AB3G34_02540</name>
</gene>
<dbReference type="InterPro" id="IPR003594">
    <property type="entry name" value="HATPase_dom"/>
</dbReference>
<keyword evidence="4" id="KW-0418">Kinase</keyword>
<dbReference type="Pfam" id="PF02518">
    <property type="entry name" value="HATPase_c"/>
    <property type="match status" value="1"/>
</dbReference>
<dbReference type="SUPFAM" id="SSF55874">
    <property type="entry name" value="ATPase domain of HSP90 chaperone/DNA topoisomerase II/histidine kinase"/>
    <property type="match status" value="1"/>
</dbReference>
<keyword evidence="9" id="KW-0547">Nucleotide-binding</keyword>
<keyword evidence="7" id="KW-0472">Membrane</keyword>
<evidence type="ECO:0000313" key="9">
    <source>
        <dbReference type="EMBL" id="XDU96008.1"/>
    </source>
</evidence>
<accession>A0AB39W4K6</accession>
<dbReference type="AlphaFoldDB" id="A0AB39W4K6"/>
<keyword evidence="6" id="KW-0802">TPR repeat</keyword>
<evidence type="ECO:0000256" key="6">
    <source>
        <dbReference type="PROSITE-ProRule" id="PRU00339"/>
    </source>
</evidence>
<evidence type="ECO:0000256" key="7">
    <source>
        <dbReference type="SAM" id="Phobius"/>
    </source>
</evidence>
<keyword evidence="7" id="KW-1133">Transmembrane helix</keyword>
<dbReference type="InterPro" id="IPR050482">
    <property type="entry name" value="Sensor_HK_TwoCompSys"/>
</dbReference>
<evidence type="ECO:0000256" key="2">
    <source>
        <dbReference type="ARBA" id="ARBA00012438"/>
    </source>
</evidence>
<evidence type="ECO:0000256" key="5">
    <source>
        <dbReference type="ARBA" id="ARBA00023012"/>
    </source>
</evidence>
<dbReference type="Pfam" id="PF13181">
    <property type="entry name" value="TPR_8"/>
    <property type="match status" value="1"/>
</dbReference>
<comment type="catalytic activity">
    <reaction evidence="1">
        <text>ATP + protein L-histidine = ADP + protein N-phospho-L-histidine.</text>
        <dbReference type="EC" id="2.7.13.3"/>
    </reaction>
</comment>
<evidence type="ECO:0000259" key="8">
    <source>
        <dbReference type="PROSITE" id="PS50109"/>
    </source>
</evidence>
<feature type="domain" description="Histidine kinase" evidence="8">
    <location>
        <begin position="492"/>
        <end position="577"/>
    </location>
</feature>
<dbReference type="InterPro" id="IPR019734">
    <property type="entry name" value="TPR_rpt"/>
</dbReference>
<dbReference type="PROSITE" id="PS50005">
    <property type="entry name" value="TPR"/>
    <property type="match status" value="1"/>
</dbReference>
<keyword evidence="7" id="KW-0812">Transmembrane</keyword>
<name>A0AB39W4K6_9FLAO</name>
<dbReference type="PANTHER" id="PTHR24421">
    <property type="entry name" value="NITRATE/NITRITE SENSOR PROTEIN NARX-RELATED"/>
    <property type="match status" value="1"/>
</dbReference>
<dbReference type="InterPro" id="IPR036890">
    <property type="entry name" value="HATPase_C_sf"/>
</dbReference>
<dbReference type="GO" id="GO:0005524">
    <property type="term" value="F:ATP binding"/>
    <property type="evidence" value="ECO:0007669"/>
    <property type="project" value="UniProtKB-KW"/>
</dbReference>
<dbReference type="InterPro" id="IPR005467">
    <property type="entry name" value="His_kinase_dom"/>
</dbReference>
<dbReference type="EC" id="2.7.13.3" evidence="2"/>
<dbReference type="Gene3D" id="1.25.40.10">
    <property type="entry name" value="Tetratricopeptide repeat domain"/>
    <property type="match status" value="2"/>
</dbReference>
<sequence>MVLKKLQFHLYNLLLIVFILLQSSCEKKNQNIIANKKDITEIDKLLSVAHNFYENQQFDSSYYYYNKAKNTAEIQQDTSRIIHSLSWLAQIQRNQGDYTGSESTSIEALPYIGNKGKFPCGETNVFIGLGNNYLNTKEYDNSIYFFKKAINSKTDELIKAGIMNNISLAYTEKGDYDKAIQILESLISTKGLINDPETYARINDNLGQTYDKAKSTKAIYYLNEGLQIRNQIKDNWGIISSNYNISRYYKIKNPSLSSKYALIVYKESTKLKSVDSRLESLRLLIQNSTGNNYKKYALLYLQINDSITKVRQKAKNNFAKIKYDSKKEKDENLKLKEQKVNDILKLQVQKSKTQALYFVILMILILTGLIYFYLKSKNRREKIQAAYTTEIKIAKKLHDELANDLYQMITFAETQDLSTENNKETLLHNLDTIYLRTRNISKENSYIDTGINFIPTLKEMITDFNTDIANVLLSGLDSINWISIENTKKITVYRVLQELLVNMKKHSNCNLVVISFKLNNNTIDLNYSDNGIGVKDQKINKKNGLENIEKRIEDIEGTIDYNSKSSRGFTVNIKFPV</sequence>
<dbReference type="GO" id="GO:0000160">
    <property type="term" value="P:phosphorelay signal transduction system"/>
    <property type="evidence" value="ECO:0007669"/>
    <property type="project" value="UniProtKB-KW"/>
</dbReference>
<dbReference type="RefSeq" id="WP_369753361.1">
    <property type="nucleotide sequence ID" value="NZ_CP165625.1"/>
</dbReference>
<feature type="repeat" description="TPR" evidence="6">
    <location>
        <begin position="123"/>
        <end position="156"/>
    </location>
</feature>
<keyword evidence="9" id="KW-0067">ATP-binding</keyword>
<evidence type="ECO:0000256" key="1">
    <source>
        <dbReference type="ARBA" id="ARBA00000085"/>
    </source>
</evidence>
<dbReference type="InterPro" id="IPR011990">
    <property type="entry name" value="TPR-like_helical_dom_sf"/>
</dbReference>
<dbReference type="GO" id="GO:0004673">
    <property type="term" value="F:protein histidine kinase activity"/>
    <property type="evidence" value="ECO:0007669"/>
    <property type="project" value="UniProtKB-EC"/>
</dbReference>